<dbReference type="NCBIfam" id="TIGR01048">
    <property type="entry name" value="lysA"/>
    <property type="match status" value="1"/>
</dbReference>
<evidence type="ECO:0000256" key="3">
    <source>
        <dbReference type="ARBA" id="ARBA00022898"/>
    </source>
</evidence>
<evidence type="ECO:0000313" key="12">
    <source>
        <dbReference type="Proteomes" id="UP000186705"/>
    </source>
</evidence>
<dbReference type="InterPro" id="IPR022643">
    <property type="entry name" value="De-COase2_C"/>
</dbReference>
<evidence type="ECO:0000256" key="4">
    <source>
        <dbReference type="ARBA" id="ARBA00023239"/>
    </source>
</evidence>
<feature type="binding site" evidence="5">
    <location>
        <position position="384"/>
    </location>
    <ligand>
        <name>substrate</name>
    </ligand>
</feature>
<evidence type="ECO:0000256" key="7">
    <source>
        <dbReference type="PIRSR" id="PIRSR600183-50"/>
    </source>
</evidence>
<dbReference type="InterPro" id="IPR000183">
    <property type="entry name" value="Orn/DAP/Arg_de-COase"/>
</dbReference>
<feature type="binding site" evidence="5">
    <location>
        <position position="384"/>
    </location>
    <ligand>
        <name>pyridoxal 5'-phosphate</name>
        <dbReference type="ChEBI" id="CHEBI:597326"/>
    </ligand>
</feature>
<dbReference type="InterPro" id="IPR009006">
    <property type="entry name" value="Ala_racemase/Decarboxylase_C"/>
</dbReference>
<protein>
    <recommendedName>
        <fullName evidence="5 6">Diaminopimelate decarboxylase</fullName>
        <shortName evidence="5">DAP decarboxylase</shortName>
        <shortName evidence="5">DAPDC</shortName>
        <ecNumber evidence="5 6">4.1.1.20</ecNumber>
    </recommendedName>
</protein>
<keyword evidence="4 5" id="KW-0456">Lyase</keyword>
<dbReference type="PANTHER" id="PTHR43727:SF2">
    <property type="entry name" value="GROUP IV DECARBOXYLASE"/>
    <property type="match status" value="1"/>
</dbReference>
<dbReference type="EC" id="4.1.1.20" evidence="5 6"/>
<dbReference type="Pfam" id="PF02784">
    <property type="entry name" value="Orn_Arg_deC_N"/>
    <property type="match status" value="1"/>
</dbReference>
<feature type="binding site" evidence="5">
    <location>
        <position position="356"/>
    </location>
    <ligand>
        <name>substrate</name>
    </ligand>
</feature>
<dbReference type="SUPFAM" id="SSF51419">
    <property type="entry name" value="PLP-binding barrel"/>
    <property type="match status" value="1"/>
</dbReference>
<dbReference type="OrthoDB" id="9802241at2"/>
<dbReference type="Pfam" id="PF00278">
    <property type="entry name" value="Orn_DAP_Arg_deC"/>
    <property type="match status" value="1"/>
</dbReference>
<evidence type="ECO:0000256" key="2">
    <source>
        <dbReference type="ARBA" id="ARBA00022793"/>
    </source>
</evidence>
<sequence>MIQTKNNQLYIEGLSFKDLADQYGTPLYIYDQAALEKRMETYYNTFTSPLFETKVLYASKAFLCKAMVKLAQKHSLCLDVVSGGELYIAKQAGFNMDRVYFHGNNKTEAELRQAIDYGVHTIVLDNLDEAKRLVRLSQNSTKPIHALLRINPGIEAHTHAYIVTAHIDSKFGILKSEIDTIETIIQTCDEADNVIFDGFHAHIGSQIFDPKAFIAEIETMAEFIATLQKKMERTFSVLDLGGGFAAYYTQEDAPIPIETICPLIVNTCEAMQEKYSLSLKEILIEPGRSIVAEAGYSLYTIGSIKKTPHKQYAFVDGGMSDNIRPALYQAAYRSDLVEKMDQEKKETYCIAGKCCESGDILIERASLPLAEENDLLVVYTTGAYGYSMASNYNALCIPAIVFVKDGQSKLVVRRQCFEDLIEKDMEDPV</sequence>
<feature type="domain" description="Orn/DAP/Arg decarboxylase 2 N-terminal" evidence="10">
    <location>
        <begin position="35"/>
        <end position="292"/>
    </location>
</feature>
<dbReference type="RefSeq" id="WP_076341922.1">
    <property type="nucleotide sequence ID" value="NZ_CAJTMI010000005.1"/>
</dbReference>
<comment type="function">
    <text evidence="5">Specifically catalyzes the decarboxylation of meso-diaminopimelate (meso-DAP) to L-lysine.</text>
</comment>
<gene>
    <name evidence="5" type="primary">lysA</name>
    <name evidence="11" type="ORF">BO225_08975</name>
</gene>
<evidence type="ECO:0000256" key="5">
    <source>
        <dbReference type="HAMAP-Rule" id="MF_02120"/>
    </source>
</evidence>
<comment type="pathway">
    <text evidence="5 8">Amino-acid biosynthesis; L-lysine biosynthesis via DAP pathway; L-lysine from DL-2,6-diaminopimelate: step 1/1.</text>
</comment>
<organism evidence="11 12">
    <name type="scientific">Dubosiella newyorkensis</name>
    <dbReference type="NCBI Taxonomy" id="1862672"/>
    <lineage>
        <taxon>Bacteria</taxon>
        <taxon>Bacillati</taxon>
        <taxon>Bacillota</taxon>
        <taxon>Erysipelotrichia</taxon>
        <taxon>Erysipelotrichales</taxon>
        <taxon>Erysipelotrichaceae</taxon>
        <taxon>Dubosiella</taxon>
    </lineage>
</organism>
<dbReference type="EMBL" id="MPKA01000087">
    <property type="protein sequence ID" value="OLU45266.1"/>
    <property type="molecule type" value="Genomic_DNA"/>
</dbReference>
<evidence type="ECO:0000259" key="9">
    <source>
        <dbReference type="Pfam" id="PF00278"/>
    </source>
</evidence>
<feature type="active site" description="Proton donor" evidence="7">
    <location>
        <position position="355"/>
    </location>
</feature>
<feature type="binding site" evidence="5">
    <location>
        <begin position="285"/>
        <end position="288"/>
    </location>
    <ligand>
        <name>pyridoxal 5'-phosphate</name>
        <dbReference type="ChEBI" id="CHEBI:597326"/>
    </ligand>
</feature>
<feature type="binding site" evidence="5">
    <location>
        <position position="324"/>
    </location>
    <ligand>
        <name>substrate</name>
    </ligand>
</feature>
<dbReference type="InterPro" id="IPR022644">
    <property type="entry name" value="De-COase2_N"/>
</dbReference>
<keyword evidence="5" id="KW-0028">Amino-acid biosynthesis</keyword>
<dbReference type="InterPro" id="IPR002986">
    <property type="entry name" value="DAP_deCOOHase_LysA"/>
</dbReference>
<evidence type="ECO:0000259" key="10">
    <source>
        <dbReference type="Pfam" id="PF02784"/>
    </source>
</evidence>
<dbReference type="CDD" id="cd06828">
    <property type="entry name" value="PLPDE_III_DapDC"/>
    <property type="match status" value="1"/>
</dbReference>
<reference evidence="11 12" key="1">
    <citation type="submission" date="2016-11" db="EMBL/GenBank/DDBJ databases">
        <title>Description of two novel members of the family Erysipelotrichaceae: Ileibacterium lipovorans gen. nov., sp. nov. and Dubosiella newyorkensis, gen. nov., sp. nov.</title>
        <authorList>
            <person name="Cox L.M."/>
            <person name="Sohn J."/>
            <person name="Tyrrell K.L."/>
            <person name="Citron D.M."/>
            <person name="Lawson P.A."/>
            <person name="Patel N.B."/>
            <person name="Iizumi T."/>
            <person name="Perez-Perez G.I."/>
            <person name="Goldstein E.J."/>
            <person name="Blaser M.J."/>
        </authorList>
    </citation>
    <scope>NUCLEOTIDE SEQUENCE [LARGE SCALE GENOMIC DNA]</scope>
    <source>
        <strain evidence="11 12">NYU-BL-A4</strain>
    </source>
</reference>
<comment type="caution">
    <text evidence="11">The sequence shown here is derived from an EMBL/GenBank/DDBJ whole genome shotgun (WGS) entry which is preliminary data.</text>
</comment>
<keyword evidence="5 8" id="KW-0457">Lysine biosynthesis</keyword>
<dbReference type="UniPathway" id="UPA00034">
    <property type="reaction ID" value="UER00027"/>
</dbReference>
<dbReference type="Proteomes" id="UP000186705">
    <property type="component" value="Unassembled WGS sequence"/>
</dbReference>
<dbReference type="HAMAP" id="MF_02120">
    <property type="entry name" value="LysA"/>
    <property type="match status" value="1"/>
</dbReference>
<dbReference type="PRINTS" id="PR01179">
    <property type="entry name" value="ODADCRBXLASE"/>
</dbReference>
<dbReference type="PANTHER" id="PTHR43727">
    <property type="entry name" value="DIAMINOPIMELATE DECARBOXYLASE"/>
    <property type="match status" value="1"/>
</dbReference>
<comment type="similarity">
    <text evidence="5">Belongs to the Orn/Lys/Arg decarboxylase class-II family. LysA subfamily.</text>
</comment>
<dbReference type="STRING" id="1862672.BO225_08975"/>
<evidence type="ECO:0000313" key="11">
    <source>
        <dbReference type="EMBL" id="OLU45266.1"/>
    </source>
</evidence>
<feature type="domain" description="Orn/DAP/Arg decarboxylase 2 C-terminal" evidence="9">
    <location>
        <begin position="28"/>
        <end position="382"/>
    </location>
</feature>
<accession>A0A1U7NKZ1</accession>
<comment type="subunit">
    <text evidence="5">Homodimer.</text>
</comment>
<keyword evidence="2 5" id="KW-0210">Decarboxylase</keyword>
<comment type="cofactor">
    <cofactor evidence="1 5 7 8">
        <name>pyridoxal 5'-phosphate</name>
        <dbReference type="ChEBI" id="CHEBI:597326"/>
    </cofactor>
</comment>
<dbReference type="SUPFAM" id="SSF50621">
    <property type="entry name" value="Alanine racemase C-terminal domain-like"/>
    <property type="match status" value="1"/>
</dbReference>
<evidence type="ECO:0000256" key="6">
    <source>
        <dbReference type="NCBIfam" id="TIGR01048"/>
    </source>
</evidence>
<dbReference type="GO" id="GO:0008836">
    <property type="term" value="F:diaminopimelate decarboxylase activity"/>
    <property type="evidence" value="ECO:0007669"/>
    <property type="project" value="UniProtKB-UniRule"/>
</dbReference>
<dbReference type="InterPro" id="IPR029066">
    <property type="entry name" value="PLP-binding_barrel"/>
</dbReference>
<evidence type="ECO:0000256" key="1">
    <source>
        <dbReference type="ARBA" id="ARBA00001933"/>
    </source>
</evidence>
<dbReference type="AlphaFoldDB" id="A0A1U7NKZ1"/>
<keyword evidence="12" id="KW-1185">Reference proteome</keyword>
<proteinExistence type="inferred from homology"/>
<evidence type="ECO:0000256" key="8">
    <source>
        <dbReference type="RuleBase" id="RU003738"/>
    </source>
</evidence>
<keyword evidence="3 5" id="KW-0663">Pyridoxal phosphate</keyword>
<dbReference type="Gene3D" id="3.20.20.10">
    <property type="entry name" value="Alanine racemase"/>
    <property type="match status" value="1"/>
</dbReference>
<dbReference type="Gene3D" id="2.40.37.10">
    <property type="entry name" value="Lyase, Ornithine Decarboxylase, Chain A, domain 1"/>
    <property type="match status" value="1"/>
</dbReference>
<feature type="modified residue" description="N6-(pyridoxal phosphate)lysine" evidence="5 7">
    <location>
        <position position="60"/>
    </location>
</feature>
<dbReference type="GeneID" id="78276071"/>
<name>A0A1U7NKZ1_9FIRM</name>
<dbReference type="GO" id="GO:0030170">
    <property type="term" value="F:pyridoxal phosphate binding"/>
    <property type="evidence" value="ECO:0007669"/>
    <property type="project" value="UniProtKB-UniRule"/>
</dbReference>
<dbReference type="FunFam" id="3.20.20.10:FF:000003">
    <property type="entry name" value="Diaminopimelate decarboxylase"/>
    <property type="match status" value="1"/>
</dbReference>
<feature type="binding site" evidence="5">
    <location>
        <position position="243"/>
    </location>
    <ligand>
        <name>pyridoxal 5'-phosphate</name>
        <dbReference type="ChEBI" id="CHEBI:597326"/>
    </ligand>
</feature>
<dbReference type="PRINTS" id="PR01181">
    <property type="entry name" value="DAPDCRBXLASE"/>
</dbReference>
<feature type="binding site" evidence="5">
    <location>
        <position position="328"/>
    </location>
    <ligand>
        <name>substrate</name>
    </ligand>
</feature>
<dbReference type="GO" id="GO:0009089">
    <property type="term" value="P:lysine biosynthetic process via diaminopimelate"/>
    <property type="evidence" value="ECO:0007669"/>
    <property type="project" value="UniProtKB-UniRule"/>
</dbReference>
<feature type="binding site" evidence="5">
    <location>
        <position position="288"/>
    </location>
    <ligand>
        <name>substrate</name>
    </ligand>
</feature>
<comment type="catalytic activity">
    <reaction evidence="5 8">
        <text>meso-2,6-diaminopimelate + H(+) = L-lysine + CO2</text>
        <dbReference type="Rhea" id="RHEA:15101"/>
        <dbReference type="ChEBI" id="CHEBI:15378"/>
        <dbReference type="ChEBI" id="CHEBI:16526"/>
        <dbReference type="ChEBI" id="CHEBI:32551"/>
        <dbReference type="ChEBI" id="CHEBI:57791"/>
        <dbReference type="EC" id="4.1.1.20"/>
    </reaction>
</comment>